<sequence>MHSPAPSISRLDLPGFAGALLLGPCPGRRQGAPDDAASQTALAEDLSRLAGLGATGLLSLVEAQEFPAGIVGFAAAVRAAGLEWAHLAIPDYGVPDAAFMAGWRELDLPRRLREGESWAIHCRAGLGRTGTIAALLLVENGADAADAIAQIRRGHDAASVETEAQEKFLIAQEQGAPRPPIARDAPRPRIPVTGPRR</sequence>
<dbReference type="InterPro" id="IPR029021">
    <property type="entry name" value="Prot-tyrosine_phosphatase-like"/>
</dbReference>
<dbReference type="Gene3D" id="3.90.190.10">
    <property type="entry name" value="Protein tyrosine phosphatase superfamily"/>
    <property type="match status" value="1"/>
</dbReference>
<dbReference type="Pfam" id="PF22784">
    <property type="entry name" value="PTP-SAK"/>
    <property type="match status" value="1"/>
</dbReference>
<gene>
    <name evidence="4" type="ORF">SAMN05421844_103130</name>
</gene>
<evidence type="ECO:0000313" key="5">
    <source>
        <dbReference type="Proteomes" id="UP000199468"/>
    </source>
</evidence>
<dbReference type="SUPFAM" id="SSF52799">
    <property type="entry name" value="(Phosphotyrosine protein) phosphatases II"/>
    <property type="match status" value="1"/>
</dbReference>
<dbReference type="PROSITE" id="PS50056">
    <property type="entry name" value="TYR_PHOSPHATASE_2"/>
    <property type="match status" value="1"/>
</dbReference>
<dbReference type="PANTHER" id="PTHR23339">
    <property type="entry name" value="TYROSINE SPECIFIC PROTEIN PHOSPHATASE AND DUAL SPECIFICITY PROTEIN PHOSPHATASE"/>
    <property type="match status" value="1"/>
</dbReference>
<evidence type="ECO:0000256" key="2">
    <source>
        <dbReference type="SAM" id="MobiDB-lite"/>
    </source>
</evidence>
<name>A0ABY0NW77_9HYPH</name>
<dbReference type="InterPro" id="IPR016130">
    <property type="entry name" value="Tyr_Pase_AS"/>
</dbReference>
<organism evidence="4 5">
    <name type="scientific">Bosea robiniae</name>
    <dbReference type="NCBI Taxonomy" id="1036780"/>
    <lineage>
        <taxon>Bacteria</taxon>
        <taxon>Pseudomonadati</taxon>
        <taxon>Pseudomonadota</taxon>
        <taxon>Alphaproteobacteria</taxon>
        <taxon>Hyphomicrobiales</taxon>
        <taxon>Boseaceae</taxon>
        <taxon>Bosea</taxon>
    </lineage>
</organism>
<evidence type="ECO:0000256" key="1">
    <source>
        <dbReference type="ARBA" id="ARBA00022801"/>
    </source>
</evidence>
<dbReference type="Proteomes" id="UP000199468">
    <property type="component" value="Unassembled WGS sequence"/>
</dbReference>
<dbReference type="EMBL" id="FNBZ01000003">
    <property type="protein sequence ID" value="SDG17626.1"/>
    <property type="molecule type" value="Genomic_DNA"/>
</dbReference>
<evidence type="ECO:0000259" key="3">
    <source>
        <dbReference type="PROSITE" id="PS50056"/>
    </source>
</evidence>
<dbReference type="InterPro" id="IPR050561">
    <property type="entry name" value="PTP"/>
</dbReference>
<keyword evidence="1" id="KW-0378">Hydrolase</keyword>
<dbReference type="PRINTS" id="PR00700">
    <property type="entry name" value="PRTYPHPHTASE"/>
</dbReference>
<comment type="caution">
    <text evidence="4">The sequence shown here is derived from an EMBL/GenBank/DDBJ whole genome shotgun (WGS) entry which is preliminary data.</text>
</comment>
<feature type="domain" description="Tyrosine specific protein phosphatases" evidence="3">
    <location>
        <begin position="97"/>
        <end position="153"/>
    </location>
</feature>
<keyword evidence="5" id="KW-1185">Reference proteome</keyword>
<reference evidence="4 5" key="1">
    <citation type="submission" date="2016-10" db="EMBL/GenBank/DDBJ databases">
        <authorList>
            <person name="Varghese N."/>
            <person name="Submissions S."/>
        </authorList>
    </citation>
    <scope>NUCLEOTIDE SEQUENCE [LARGE SCALE GENOMIC DNA]</scope>
    <source>
        <strain evidence="4 5">DSM 26672</strain>
    </source>
</reference>
<accession>A0ABY0NW77</accession>
<protein>
    <recommendedName>
        <fullName evidence="3">Tyrosine specific protein phosphatases domain-containing protein</fullName>
    </recommendedName>
</protein>
<feature type="region of interest" description="Disordered" evidence="2">
    <location>
        <begin position="172"/>
        <end position="197"/>
    </location>
</feature>
<dbReference type="PROSITE" id="PS00383">
    <property type="entry name" value="TYR_PHOSPHATASE_1"/>
    <property type="match status" value="1"/>
</dbReference>
<dbReference type="RefSeq" id="WP_091856787.1">
    <property type="nucleotide sequence ID" value="NZ_FNBZ01000003.1"/>
</dbReference>
<evidence type="ECO:0000313" key="4">
    <source>
        <dbReference type="EMBL" id="SDG17626.1"/>
    </source>
</evidence>
<dbReference type="InterPro" id="IPR000387">
    <property type="entry name" value="Tyr_Pase_dom"/>
</dbReference>
<dbReference type="InterPro" id="IPR000242">
    <property type="entry name" value="PTP_cat"/>
</dbReference>
<dbReference type="InterPro" id="IPR057023">
    <property type="entry name" value="PTP-SAK"/>
</dbReference>
<proteinExistence type="predicted"/>